<dbReference type="InterPro" id="IPR044524">
    <property type="entry name" value="Isoase_HisA-like"/>
</dbReference>
<dbReference type="CDD" id="cd04732">
    <property type="entry name" value="HisA"/>
    <property type="match status" value="1"/>
</dbReference>
<dbReference type="Gene3D" id="3.20.20.70">
    <property type="entry name" value="Aldolase class I"/>
    <property type="match status" value="1"/>
</dbReference>
<dbReference type="STRING" id="1423775.FD03_GL001635"/>
<keyword evidence="10 12" id="KW-0413">Isomerase</keyword>
<evidence type="ECO:0000313" key="15">
    <source>
        <dbReference type="EMBL" id="KRK79269.1"/>
    </source>
</evidence>
<proteinExistence type="inferred from homology"/>
<evidence type="ECO:0000256" key="2">
    <source>
        <dbReference type="ARBA" id="ARBA00004496"/>
    </source>
</evidence>
<organism evidence="15 16">
    <name type="scientific">Companilactobacillus nodensis DSM 19682 = JCM 14932 = NBRC 107160</name>
    <dbReference type="NCBI Taxonomy" id="1423775"/>
    <lineage>
        <taxon>Bacteria</taxon>
        <taxon>Bacillati</taxon>
        <taxon>Bacillota</taxon>
        <taxon>Bacilli</taxon>
        <taxon>Lactobacillales</taxon>
        <taxon>Lactobacillaceae</taxon>
        <taxon>Companilactobacillus</taxon>
    </lineage>
</organism>
<dbReference type="UniPathway" id="UPA00031">
    <property type="reaction ID" value="UER00009"/>
</dbReference>
<gene>
    <name evidence="12" type="primary">hisA</name>
    <name evidence="15" type="ORF">FD03_GL001635</name>
</gene>
<name>A0A0R1K6R9_9LACO</name>
<evidence type="ECO:0000313" key="16">
    <source>
        <dbReference type="Proteomes" id="UP000051248"/>
    </source>
</evidence>
<evidence type="ECO:0000256" key="1">
    <source>
        <dbReference type="ARBA" id="ARBA00000901"/>
    </source>
</evidence>
<evidence type="ECO:0000256" key="5">
    <source>
        <dbReference type="ARBA" id="ARBA00012550"/>
    </source>
</evidence>
<dbReference type="InterPro" id="IPR006063">
    <property type="entry name" value="HisA_bact_arch"/>
</dbReference>
<evidence type="ECO:0000256" key="13">
    <source>
        <dbReference type="RuleBase" id="RU003657"/>
    </source>
</evidence>
<evidence type="ECO:0000256" key="4">
    <source>
        <dbReference type="ARBA" id="ARBA00009667"/>
    </source>
</evidence>
<dbReference type="FunFam" id="3.20.20.70:FF:000009">
    <property type="entry name" value="1-(5-phosphoribosyl)-5-[(5-phosphoribosylamino)methylideneamino] imidazole-4-carboxamide isomerase"/>
    <property type="match status" value="1"/>
</dbReference>
<dbReference type="GO" id="GO:0005737">
    <property type="term" value="C:cytoplasm"/>
    <property type="evidence" value="ECO:0007669"/>
    <property type="project" value="UniProtKB-SubCell"/>
</dbReference>
<dbReference type="AlphaFoldDB" id="A0A0R1K6R9"/>
<dbReference type="OrthoDB" id="9807749at2"/>
<feature type="active site" description="Proton donor" evidence="12">
    <location>
        <position position="129"/>
    </location>
</feature>
<dbReference type="Pfam" id="PF00977">
    <property type="entry name" value="His_biosynth"/>
    <property type="match status" value="1"/>
</dbReference>
<dbReference type="Proteomes" id="UP000051248">
    <property type="component" value="Unassembled WGS sequence"/>
</dbReference>
<evidence type="ECO:0000256" key="3">
    <source>
        <dbReference type="ARBA" id="ARBA00005133"/>
    </source>
</evidence>
<evidence type="ECO:0000256" key="11">
    <source>
        <dbReference type="ARBA" id="ARBA00030547"/>
    </source>
</evidence>
<comment type="subcellular location">
    <subcellularLocation>
        <location evidence="2 12 14">Cytoplasm</location>
    </subcellularLocation>
</comment>
<dbReference type="EMBL" id="AZDZ01000019">
    <property type="protein sequence ID" value="KRK79269.1"/>
    <property type="molecule type" value="Genomic_DNA"/>
</dbReference>
<feature type="active site" description="Proton acceptor" evidence="12">
    <location>
        <position position="7"/>
    </location>
</feature>
<comment type="pathway">
    <text evidence="3 12 14">Amino-acid biosynthesis; L-histidine biosynthesis; L-histidine from 5-phospho-alpha-D-ribose 1-diphosphate: step 4/9.</text>
</comment>
<sequence length="241" mass="26437">MIFPAIDLHNGQSVRLFKGDYQKVTLINKNPVQQAKDIIAAGVRQLHLVDLDGAKSGQPKNFEVIKAIRESFSGFLELGGGISDYQTAKDYLELGIDRIIIGSAAIEEPQFVKDLLKEYGGERIVIGVDGNNGKVAVNGWIDQSNITMEDLIKVMVDNGAKHFIVTDVSRDGTMTGPNLDLLWKLKQDMPQVNLVASGGIRDLRDLHHLKAFGLVDVIIGKALYEGTITLEQIAEVEKNVS</sequence>
<keyword evidence="7 12" id="KW-0963">Cytoplasm</keyword>
<evidence type="ECO:0000256" key="14">
    <source>
        <dbReference type="RuleBase" id="RU003658"/>
    </source>
</evidence>
<dbReference type="EC" id="5.3.1.16" evidence="5 12"/>
<accession>A0A0R1K6R9</accession>
<dbReference type="RefSeq" id="WP_025023163.1">
    <property type="nucleotide sequence ID" value="NZ_AZDZ01000019.1"/>
</dbReference>
<dbReference type="GO" id="GO:0000105">
    <property type="term" value="P:L-histidine biosynthetic process"/>
    <property type="evidence" value="ECO:0007669"/>
    <property type="project" value="UniProtKB-UniRule"/>
</dbReference>
<protein>
    <recommendedName>
        <fullName evidence="6 12">1-(5-phosphoribosyl)-5-[(5-phosphoribosylamino)methylideneamino] imidazole-4-carboxamide isomerase</fullName>
        <ecNumber evidence="5 12">5.3.1.16</ecNumber>
    </recommendedName>
    <alternativeName>
        <fullName evidence="11 12">Phosphoribosylformimino-5-aminoimidazole carboxamide ribotide isomerase</fullName>
    </alternativeName>
</protein>
<dbReference type="SUPFAM" id="SSF51366">
    <property type="entry name" value="Ribulose-phoshate binding barrel"/>
    <property type="match status" value="1"/>
</dbReference>
<dbReference type="PATRIC" id="fig|1423775.4.peg.1666"/>
<reference evidence="15 16" key="1">
    <citation type="journal article" date="2015" name="Genome Announc.">
        <title>Expanding the biotechnology potential of lactobacilli through comparative genomics of 213 strains and associated genera.</title>
        <authorList>
            <person name="Sun Z."/>
            <person name="Harris H.M."/>
            <person name="McCann A."/>
            <person name="Guo C."/>
            <person name="Argimon S."/>
            <person name="Zhang W."/>
            <person name="Yang X."/>
            <person name="Jeffery I.B."/>
            <person name="Cooney J.C."/>
            <person name="Kagawa T.F."/>
            <person name="Liu W."/>
            <person name="Song Y."/>
            <person name="Salvetti E."/>
            <person name="Wrobel A."/>
            <person name="Rasinkangas P."/>
            <person name="Parkhill J."/>
            <person name="Rea M.C."/>
            <person name="O'Sullivan O."/>
            <person name="Ritari J."/>
            <person name="Douillard F.P."/>
            <person name="Paul Ross R."/>
            <person name="Yang R."/>
            <person name="Briner A.E."/>
            <person name="Felis G.E."/>
            <person name="de Vos W.M."/>
            <person name="Barrangou R."/>
            <person name="Klaenhammer T.R."/>
            <person name="Caufield P.W."/>
            <person name="Cui Y."/>
            <person name="Zhang H."/>
            <person name="O'Toole P.W."/>
        </authorList>
    </citation>
    <scope>NUCLEOTIDE SEQUENCE [LARGE SCALE GENOMIC DNA]</scope>
    <source>
        <strain evidence="15 16">DSM 19682</strain>
    </source>
</reference>
<dbReference type="HAMAP" id="MF_01014">
    <property type="entry name" value="HisA"/>
    <property type="match status" value="1"/>
</dbReference>
<evidence type="ECO:0000256" key="9">
    <source>
        <dbReference type="ARBA" id="ARBA00023102"/>
    </source>
</evidence>
<dbReference type="InterPro" id="IPR013785">
    <property type="entry name" value="Aldolase_TIM"/>
</dbReference>
<comment type="catalytic activity">
    <reaction evidence="1 12 14">
        <text>1-(5-phospho-beta-D-ribosyl)-5-[(5-phospho-beta-D-ribosylamino)methylideneamino]imidazole-4-carboxamide = 5-[(5-phospho-1-deoxy-D-ribulos-1-ylimino)methylamino]-1-(5-phospho-beta-D-ribosyl)imidazole-4-carboxamide</text>
        <dbReference type="Rhea" id="RHEA:15469"/>
        <dbReference type="ChEBI" id="CHEBI:58435"/>
        <dbReference type="ChEBI" id="CHEBI:58525"/>
        <dbReference type="EC" id="5.3.1.16"/>
    </reaction>
</comment>
<dbReference type="NCBIfam" id="TIGR00007">
    <property type="entry name" value="1-(5-phosphoribosyl)-5-[(5-phosphoribosylamino)methylideneamino]imidazole-4-carboxamide isomerase"/>
    <property type="match status" value="1"/>
</dbReference>
<dbReference type="InterPro" id="IPR006062">
    <property type="entry name" value="His_biosynth"/>
</dbReference>
<dbReference type="InterPro" id="IPR023016">
    <property type="entry name" value="HisA/PriA"/>
</dbReference>
<dbReference type="GO" id="GO:0003949">
    <property type="term" value="F:1-(5-phosphoribosyl)-5-[(5-phosphoribosylamino)methylideneamino]imidazole-4-carboxamide isomerase activity"/>
    <property type="evidence" value="ECO:0007669"/>
    <property type="project" value="UniProtKB-UniRule"/>
</dbReference>
<dbReference type="GO" id="GO:0000162">
    <property type="term" value="P:L-tryptophan biosynthetic process"/>
    <property type="evidence" value="ECO:0007669"/>
    <property type="project" value="TreeGrafter"/>
</dbReference>
<dbReference type="PANTHER" id="PTHR43090:SF2">
    <property type="entry name" value="1-(5-PHOSPHORIBOSYL)-5-[(5-PHOSPHORIBOSYLAMINO)METHYLIDENEAMINO] IMIDAZOLE-4-CARBOXAMIDE ISOMERASE"/>
    <property type="match status" value="1"/>
</dbReference>
<evidence type="ECO:0000256" key="12">
    <source>
        <dbReference type="HAMAP-Rule" id="MF_01014"/>
    </source>
</evidence>
<dbReference type="InterPro" id="IPR011060">
    <property type="entry name" value="RibuloseP-bd_barrel"/>
</dbReference>
<keyword evidence="8 12" id="KW-0028">Amino-acid biosynthesis</keyword>
<dbReference type="eggNOG" id="COG0106">
    <property type="taxonomic scope" value="Bacteria"/>
</dbReference>
<evidence type="ECO:0000256" key="7">
    <source>
        <dbReference type="ARBA" id="ARBA00022490"/>
    </source>
</evidence>
<evidence type="ECO:0000256" key="8">
    <source>
        <dbReference type="ARBA" id="ARBA00022605"/>
    </source>
</evidence>
<evidence type="ECO:0000256" key="10">
    <source>
        <dbReference type="ARBA" id="ARBA00023235"/>
    </source>
</evidence>
<comment type="caution">
    <text evidence="15">The sequence shown here is derived from an EMBL/GenBank/DDBJ whole genome shotgun (WGS) entry which is preliminary data.</text>
</comment>
<comment type="similarity">
    <text evidence="4 12 13">Belongs to the HisA/HisF family.</text>
</comment>
<keyword evidence="16" id="KW-1185">Reference proteome</keyword>
<keyword evidence="9 12" id="KW-0368">Histidine biosynthesis</keyword>
<evidence type="ECO:0000256" key="6">
    <source>
        <dbReference type="ARBA" id="ARBA00018464"/>
    </source>
</evidence>
<dbReference type="PANTHER" id="PTHR43090">
    <property type="entry name" value="1-(5-PHOSPHORIBOSYL)-5-[(5-PHOSPHORIBOSYLAMINO)METHYLIDENEAMINO] IMIDAZOLE-4-CARBOXAMIDE ISOMERASE"/>
    <property type="match status" value="1"/>
</dbReference>